<keyword evidence="1" id="KW-0812">Transmembrane</keyword>
<name>A0ABS5QJF9_9PROT</name>
<sequence>MMFLARASAGLGLWAFGFSLLYALHGIGCASGWNEVQLAGVTLFRWVLVSSWILLCLGAAAVVRWAWTAPSGFERCLGLASALVGLAAMFITGAPVVLAAACV</sequence>
<gene>
    <name evidence="2" type="ORF">KHU32_22810</name>
</gene>
<dbReference type="RefSeq" id="WP_213672495.1">
    <property type="nucleotide sequence ID" value="NZ_JAHCDA010000007.1"/>
</dbReference>
<accession>A0ABS5QJF9</accession>
<keyword evidence="1" id="KW-0472">Membrane</keyword>
<feature type="transmembrane region" description="Helical" evidence="1">
    <location>
        <begin position="47"/>
        <end position="67"/>
    </location>
</feature>
<organism evidence="2 3">
    <name type="scientific">Roseococcus pinisoli</name>
    <dbReference type="NCBI Taxonomy" id="2835040"/>
    <lineage>
        <taxon>Bacteria</taxon>
        <taxon>Pseudomonadati</taxon>
        <taxon>Pseudomonadota</taxon>
        <taxon>Alphaproteobacteria</taxon>
        <taxon>Acetobacterales</taxon>
        <taxon>Roseomonadaceae</taxon>
        <taxon>Roseococcus</taxon>
    </lineage>
</organism>
<feature type="transmembrane region" description="Helical" evidence="1">
    <location>
        <begin position="79"/>
        <end position="101"/>
    </location>
</feature>
<proteinExistence type="predicted"/>
<dbReference type="Proteomes" id="UP000766336">
    <property type="component" value="Unassembled WGS sequence"/>
</dbReference>
<keyword evidence="1" id="KW-1133">Transmembrane helix</keyword>
<dbReference type="EMBL" id="JAHCDA010000007">
    <property type="protein sequence ID" value="MBS7813786.1"/>
    <property type="molecule type" value="Genomic_DNA"/>
</dbReference>
<comment type="caution">
    <text evidence="2">The sequence shown here is derived from an EMBL/GenBank/DDBJ whole genome shotgun (WGS) entry which is preliminary data.</text>
</comment>
<evidence type="ECO:0000256" key="1">
    <source>
        <dbReference type="SAM" id="Phobius"/>
    </source>
</evidence>
<protein>
    <submittedName>
        <fullName evidence="2">Uncharacterized protein</fullName>
    </submittedName>
</protein>
<evidence type="ECO:0000313" key="2">
    <source>
        <dbReference type="EMBL" id="MBS7813786.1"/>
    </source>
</evidence>
<reference evidence="2 3" key="1">
    <citation type="submission" date="2021-05" db="EMBL/GenBank/DDBJ databases">
        <title>Roseococcus sp. XZZS9, whole genome shotgun sequencing project.</title>
        <authorList>
            <person name="Zhao G."/>
            <person name="Shen L."/>
        </authorList>
    </citation>
    <scope>NUCLEOTIDE SEQUENCE [LARGE SCALE GENOMIC DNA]</scope>
    <source>
        <strain evidence="2 3">XZZS9</strain>
    </source>
</reference>
<evidence type="ECO:0000313" key="3">
    <source>
        <dbReference type="Proteomes" id="UP000766336"/>
    </source>
</evidence>
<keyword evidence="3" id="KW-1185">Reference proteome</keyword>